<feature type="transmembrane region" description="Helical" evidence="2">
    <location>
        <begin position="6"/>
        <end position="24"/>
    </location>
</feature>
<protein>
    <recommendedName>
        <fullName evidence="5">Protein TolA</fullName>
    </recommendedName>
</protein>
<dbReference type="Proteomes" id="UP000664414">
    <property type="component" value="Unassembled WGS sequence"/>
</dbReference>
<feature type="compositionally biased region" description="Basic and acidic residues" evidence="1">
    <location>
        <begin position="82"/>
        <end position="101"/>
    </location>
</feature>
<keyword evidence="2" id="KW-1133">Transmembrane helix</keyword>
<evidence type="ECO:0000313" key="3">
    <source>
        <dbReference type="EMBL" id="MBN9413522.1"/>
    </source>
</evidence>
<dbReference type="AlphaFoldDB" id="A0A8J7PKJ8"/>
<reference evidence="3" key="1">
    <citation type="submission" date="2021-02" db="EMBL/GenBank/DDBJ databases">
        <title>Thiocyanate and organic carbon inputs drive convergent selection for specific autotrophic Afipia and Thiobacillus strains within complex microbiomes.</title>
        <authorList>
            <person name="Huddy R.J."/>
            <person name="Sachdeva R."/>
            <person name="Kadzinga F."/>
            <person name="Kantor R.S."/>
            <person name="Harrison S.T.L."/>
            <person name="Banfield J.F."/>
        </authorList>
    </citation>
    <scope>NUCLEOTIDE SEQUENCE</scope>
    <source>
        <strain evidence="3">SCN18_10_11_15_R4_P_38_20</strain>
    </source>
</reference>
<comment type="caution">
    <text evidence="3">The sequence shown here is derived from an EMBL/GenBank/DDBJ whole genome shotgun (WGS) entry which is preliminary data.</text>
</comment>
<feature type="compositionally biased region" description="Basic and acidic residues" evidence="1">
    <location>
        <begin position="58"/>
        <end position="73"/>
    </location>
</feature>
<evidence type="ECO:0000256" key="1">
    <source>
        <dbReference type="SAM" id="MobiDB-lite"/>
    </source>
</evidence>
<dbReference type="Gene3D" id="3.30.1150.10">
    <property type="match status" value="1"/>
</dbReference>
<gene>
    <name evidence="3" type="ORF">J0H12_06345</name>
</gene>
<evidence type="ECO:0000313" key="4">
    <source>
        <dbReference type="Proteomes" id="UP000664414"/>
    </source>
</evidence>
<organism evidence="3 4">
    <name type="scientific">Candidatus Paracaedimonas acanthamoebae</name>
    <dbReference type="NCBI Taxonomy" id="244581"/>
    <lineage>
        <taxon>Bacteria</taxon>
        <taxon>Pseudomonadati</taxon>
        <taxon>Pseudomonadota</taxon>
        <taxon>Alphaproteobacteria</taxon>
        <taxon>Holosporales</taxon>
        <taxon>Caedimonadaceae</taxon>
        <taxon>Candidatus Paracaedimonas</taxon>
    </lineage>
</organism>
<keyword evidence="2" id="KW-0812">Transmembrane</keyword>
<keyword evidence="2" id="KW-0472">Membrane</keyword>
<feature type="region of interest" description="Disordered" evidence="1">
    <location>
        <begin position="51"/>
        <end position="138"/>
    </location>
</feature>
<proteinExistence type="predicted"/>
<evidence type="ECO:0000256" key="2">
    <source>
        <dbReference type="SAM" id="Phobius"/>
    </source>
</evidence>
<sequence length="279" mass="31338">MMQKPLLYSLVLHLFLVILFIFGLPNWRKSNSDLLLPIPIDVVEIGAKTQAPKPTLQPKKEDIKKEEPKKEPQKQTAPKPQPKPEKKVEPAPKKQEPEPKAEPVAPAPKAKPKPPTPPKKEPEKKAPEKKPEKKKVNAFDSVLKNLEEIEKTVPDAVKDDKSDTSISEQQIGEIGETITISELDAIRRQLTQCWHPPAGAKGAQDMPVIPVRLFLNIDGTVREARLTGTGQMSDAFYRAVAESALRAVKDPQCNPLKLPPEKYEQWKEMIINFNPKDLM</sequence>
<evidence type="ECO:0008006" key="5">
    <source>
        <dbReference type="Google" id="ProtNLM"/>
    </source>
</evidence>
<feature type="compositionally biased region" description="Basic and acidic residues" evidence="1">
    <location>
        <begin position="118"/>
        <end position="137"/>
    </location>
</feature>
<dbReference type="EMBL" id="JAFKGL010000026">
    <property type="protein sequence ID" value="MBN9413522.1"/>
    <property type="molecule type" value="Genomic_DNA"/>
</dbReference>
<name>A0A8J7PKJ8_9PROT</name>
<dbReference type="SUPFAM" id="SSF74653">
    <property type="entry name" value="TolA/TonB C-terminal domain"/>
    <property type="match status" value="1"/>
</dbReference>
<accession>A0A8J7PKJ8</accession>